<dbReference type="InterPro" id="IPR003501">
    <property type="entry name" value="PTS_EIIB_2/3"/>
</dbReference>
<feature type="transmembrane region" description="Helical" evidence="14">
    <location>
        <begin position="282"/>
        <end position="306"/>
    </location>
</feature>
<evidence type="ECO:0000256" key="3">
    <source>
        <dbReference type="ARBA" id="ARBA00012799"/>
    </source>
</evidence>
<keyword evidence="5" id="KW-1003">Cell membrane</keyword>
<proteinExistence type="predicted"/>
<name>A0AB35BYB9_9GAMM</name>
<dbReference type="GO" id="GO:0005351">
    <property type="term" value="F:carbohydrate:proton symporter activity"/>
    <property type="evidence" value="ECO:0007669"/>
    <property type="project" value="InterPro"/>
</dbReference>
<comment type="subcellular location">
    <subcellularLocation>
        <location evidence="2">Cell inner membrane</location>
        <topology evidence="2">Multi-pass membrane protein</topology>
    </subcellularLocation>
</comment>
<dbReference type="InterPro" id="IPR050864">
    <property type="entry name" value="Bacterial_PTS_Sugar_Transport"/>
</dbReference>
<feature type="domain" description="PTS EIIB type-2" evidence="15">
    <location>
        <begin position="117"/>
        <end position="212"/>
    </location>
</feature>
<evidence type="ECO:0000313" key="17">
    <source>
        <dbReference type="EMBL" id="MBS7824063.1"/>
    </source>
</evidence>
<dbReference type="InterPro" id="IPR003352">
    <property type="entry name" value="PTS_EIIC"/>
</dbReference>
<feature type="transmembrane region" description="Helical" evidence="14">
    <location>
        <begin position="477"/>
        <end position="497"/>
    </location>
</feature>
<evidence type="ECO:0000256" key="8">
    <source>
        <dbReference type="ARBA" id="ARBA00022679"/>
    </source>
</evidence>
<dbReference type="GO" id="GO:0090563">
    <property type="term" value="F:protein-phosphocysteine-sugar phosphotransferase activity"/>
    <property type="evidence" value="ECO:0007669"/>
    <property type="project" value="TreeGrafter"/>
</dbReference>
<dbReference type="GO" id="GO:0016301">
    <property type="term" value="F:kinase activity"/>
    <property type="evidence" value="ECO:0007669"/>
    <property type="project" value="UniProtKB-KW"/>
</dbReference>
<dbReference type="GO" id="GO:0022877">
    <property type="term" value="F:protein-N(PI)-phosphohistidine-fructose phosphotransferase system transporter activity"/>
    <property type="evidence" value="ECO:0007669"/>
    <property type="project" value="InterPro"/>
</dbReference>
<evidence type="ECO:0000256" key="10">
    <source>
        <dbReference type="ARBA" id="ARBA00022692"/>
    </source>
</evidence>
<keyword evidence="7" id="KW-0762">Sugar transport</keyword>
<dbReference type="InterPro" id="IPR036095">
    <property type="entry name" value="PTS_EIIB-like_sf"/>
</dbReference>
<dbReference type="AlphaFoldDB" id="A0AB35BYB9"/>
<dbReference type="InterPro" id="IPR013014">
    <property type="entry name" value="PTS_EIIC_2"/>
</dbReference>
<evidence type="ECO:0000256" key="7">
    <source>
        <dbReference type="ARBA" id="ARBA00022597"/>
    </source>
</evidence>
<dbReference type="Pfam" id="PF02302">
    <property type="entry name" value="PTS_IIB"/>
    <property type="match status" value="1"/>
</dbReference>
<evidence type="ECO:0000256" key="5">
    <source>
        <dbReference type="ARBA" id="ARBA00022475"/>
    </source>
</evidence>
<dbReference type="NCBIfam" id="TIGR01427">
    <property type="entry name" value="PTS_IIC_fructo"/>
    <property type="match status" value="1"/>
</dbReference>
<feature type="domain" description="PTS EIIC type-2" evidence="16">
    <location>
        <begin position="239"/>
        <end position="576"/>
    </location>
</feature>
<dbReference type="NCBIfam" id="TIGR00829">
    <property type="entry name" value="FRU"/>
    <property type="match status" value="1"/>
</dbReference>
<dbReference type="SUPFAM" id="SSF52794">
    <property type="entry name" value="PTS system IIB component-like"/>
    <property type="match status" value="2"/>
</dbReference>
<dbReference type="RefSeq" id="WP_213403395.1">
    <property type="nucleotide sequence ID" value="NZ_JAGIBT010000004.1"/>
</dbReference>
<feature type="transmembrane region" description="Helical" evidence="14">
    <location>
        <begin position="360"/>
        <end position="383"/>
    </location>
</feature>
<comment type="caution">
    <text evidence="17">The sequence shown here is derived from an EMBL/GenBank/DDBJ whole genome shotgun (WGS) entry which is preliminary data.</text>
</comment>
<keyword evidence="6" id="KW-0597">Phosphoprotein</keyword>
<evidence type="ECO:0000256" key="9">
    <source>
        <dbReference type="ARBA" id="ARBA00022683"/>
    </source>
</evidence>
<reference evidence="17" key="1">
    <citation type="submission" date="2021-03" db="EMBL/GenBank/DDBJ databases">
        <title>Identification and antibiotic profiling of Wohlfahrtiimonas chitiniclastica, an underestimated human pathogen.</title>
        <authorList>
            <person name="Kopf A."/>
            <person name="Bunk B."/>
            <person name="Coldewey S."/>
            <person name="Gunzer F."/>
            <person name="Riedel T."/>
            <person name="Schroettner P."/>
        </authorList>
    </citation>
    <scope>NUCLEOTIDE SEQUENCE</scope>
    <source>
        <strain evidence="17">DSM 100917</strain>
    </source>
</reference>
<keyword evidence="9" id="KW-0598">Phosphotransferase system</keyword>
<dbReference type="InterPro" id="IPR006327">
    <property type="entry name" value="PTS_IIC_fruc"/>
</dbReference>
<dbReference type="EMBL" id="JAGIBU010000001">
    <property type="protein sequence ID" value="MBS7824063.1"/>
    <property type="molecule type" value="Genomic_DNA"/>
</dbReference>
<feature type="transmembrane region" description="Helical" evidence="14">
    <location>
        <begin position="504"/>
        <end position="525"/>
    </location>
</feature>
<dbReference type="Gene3D" id="3.40.50.2300">
    <property type="match status" value="2"/>
</dbReference>
<organism evidence="17 18">
    <name type="scientific">Wohlfahrtiimonas chitiniclastica</name>
    <dbReference type="NCBI Taxonomy" id="400946"/>
    <lineage>
        <taxon>Bacteria</taxon>
        <taxon>Pseudomonadati</taxon>
        <taxon>Pseudomonadota</taxon>
        <taxon>Gammaproteobacteria</taxon>
        <taxon>Cardiobacteriales</taxon>
        <taxon>Ignatzschineriaceae</taxon>
        <taxon>Wohlfahrtiimonas</taxon>
    </lineage>
</organism>
<evidence type="ECO:0000259" key="15">
    <source>
        <dbReference type="PROSITE" id="PS51099"/>
    </source>
</evidence>
<keyword evidence="13 14" id="KW-0472">Membrane</keyword>
<dbReference type="EC" id="2.7.1.202" evidence="3"/>
<feature type="transmembrane region" description="Helical" evidence="14">
    <location>
        <begin position="318"/>
        <end position="348"/>
    </location>
</feature>
<feature type="transmembrane region" description="Helical" evidence="14">
    <location>
        <begin position="433"/>
        <end position="457"/>
    </location>
</feature>
<dbReference type="CDD" id="cd05569">
    <property type="entry name" value="PTS_IIB_fructose"/>
    <property type="match status" value="1"/>
</dbReference>
<keyword evidence="11" id="KW-0418">Kinase</keyword>
<dbReference type="PANTHER" id="PTHR30505">
    <property type="entry name" value="FRUCTOSE-LIKE PERMEASE"/>
    <property type="match status" value="1"/>
</dbReference>
<dbReference type="GO" id="GO:0005886">
    <property type="term" value="C:plasma membrane"/>
    <property type="evidence" value="ECO:0007669"/>
    <property type="project" value="UniProtKB-SubCell"/>
</dbReference>
<feature type="transmembrane region" description="Helical" evidence="14">
    <location>
        <begin position="545"/>
        <end position="566"/>
    </location>
</feature>
<gene>
    <name evidence="17" type="ORF">J7561_02450</name>
</gene>
<feature type="transmembrane region" description="Helical" evidence="14">
    <location>
        <begin position="249"/>
        <end position="270"/>
    </location>
</feature>
<comment type="catalytic activity">
    <reaction evidence="1">
        <text>D-fructose(out) + N(pros)-phospho-L-histidyl-[protein] = D-fructose 1-phosphate(in) + L-histidyl-[protein]</text>
        <dbReference type="Rhea" id="RHEA:49252"/>
        <dbReference type="Rhea" id="RHEA-COMP:9745"/>
        <dbReference type="Rhea" id="RHEA-COMP:9746"/>
        <dbReference type="ChEBI" id="CHEBI:29979"/>
        <dbReference type="ChEBI" id="CHEBI:37721"/>
        <dbReference type="ChEBI" id="CHEBI:58674"/>
        <dbReference type="ChEBI" id="CHEBI:64837"/>
        <dbReference type="EC" id="2.7.1.202"/>
    </reaction>
</comment>
<evidence type="ECO:0000256" key="2">
    <source>
        <dbReference type="ARBA" id="ARBA00004429"/>
    </source>
</evidence>
<evidence type="ECO:0000256" key="14">
    <source>
        <dbReference type="SAM" id="Phobius"/>
    </source>
</evidence>
<accession>A0AB35BYB9</accession>
<keyword evidence="4" id="KW-0813">Transport</keyword>
<dbReference type="Proteomes" id="UP000680020">
    <property type="component" value="Unassembled WGS sequence"/>
</dbReference>
<dbReference type="PROSITE" id="PS51099">
    <property type="entry name" value="PTS_EIIB_TYPE_2"/>
    <property type="match status" value="1"/>
</dbReference>
<evidence type="ECO:0000256" key="6">
    <source>
        <dbReference type="ARBA" id="ARBA00022553"/>
    </source>
</evidence>
<evidence type="ECO:0000256" key="1">
    <source>
        <dbReference type="ARBA" id="ARBA00001401"/>
    </source>
</evidence>
<dbReference type="GO" id="GO:0009401">
    <property type="term" value="P:phosphoenolpyruvate-dependent sugar phosphotransferase system"/>
    <property type="evidence" value="ECO:0007669"/>
    <property type="project" value="UniProtKB-KW"/>
</dbReference>
<evidence type="ECO:0000256" key="11">
    <source>
        <dbReference type="ARBA" id="ARBA00022777"/>
    </source>
</evidence>
<sequence length="576" mass="59113">MKNIWVILNSDQSDVKAILAKEALHQAAKELGHNVDVAIISNDQKMVNFKALPSAQDALILADVGQDIAEQYPQTDQKMVTMSDLLSDPKSVLQAVAKETADALAPNATSKDAIHNIIAVTSCPTGIAHTFMAAEGLQTAGEALGYHVRVETQGSVGAQDVLTPEEIKAADLVIIAADREVDRSRFNGKRVYASGTKMAISNGEGYIQKAIAEAKIQQGSAAADSQAVSKTEGQSAGGVYKHLMSGVSFMLPFVVAGGLLIALAFAFGGINAGSPENAGSFAHTLSTIGGVGFSLMVPALAGYIAFSIADRPGLAPGMIGGFLAAQIGSGFLGGIIAGFMAGYLVLWLNKHIKLHRNLEGLKPILILPLLGTLIVGLVMVYVIGEPVAAVLHGLESWLRSMHGASSFVIGAIIGGMMAADLGGPINKAAYATAVALIASGVYEPIAAVMAAGMVPPLSAAVATRLFKNKFTHDEYEAGVATGVLGLAFISEGAIPFAARDPFRVIPCFVAGSAVAGAISMALGCQLKAPHGGIFVLAIPGAVSNLLGYALAIVVGTVVSALLLGIVKKTVVAKATA</sequence>
<keyword evidence="12 14" id="KW-1133">Transmembrane helix</keyword>
<evidence type="ECO:0000259" key="16">
    <source>
        <dbReference type="PROSITE" id="PS51104"/>
    </source>
</evidence>
<dbReference type="PANTHER" id="PTHR30505:SF0">
    <property type="entry name" value="FRUCTOSE-LIKE PTS SYSTEM EIIBC COMPONENT-RELATED"/>
    <property type="match status" value="1"/>
</dbReference>
<feature type="transmembrane region" description="Helical" evidence="14">
    <location>
        <begin position="403"/>
        <end position="421"/>
    </location>
</feature>
<keyword evidence="10 14" id="KW-0812">Transmembrane</keyword>
<dbReference type="InterPro" id="IPR003353">
    <property type="entry name" value="PTS_IIB_fruc"/>
</dbReference>
<evidence type="ECO:0000256" key="13">
    <source>
        <dbReference type="ARBA" id="ARBA00023136"/>
    </source>
</evidence>
<dbReference type="InterPro" id="IPR013011">
    <property type="entry name" value="PTS_EIIB_2"/>
</dbReference>
<dbReference type="Pfam" id="PF02378">
    <property type="entry name" value="PTS_EIIC"/>
    <property type="match status" value="1"/>
</dbReference>
<keyword evidence="8" id="KW-0808">Transferase</keyword>
<dbReference type="PROSITE" id="PS51104">
    <property type="entry name" value="PTS_EIIC_TYPE_2"/>
    <property type="match status" value="1"/>
</dbReference>
<evidence type="ECO:0000256" key="12">
    <source>
        <dbReference type="ARBA" id="ARBA00022989"/>
    </source>
</evidence>
<protein>
    <recommendedName>
        <fullName evidence="3">protein-N(pi)-phosphohistidine--D-fructose phosphotransferase</fullName>
        <ecNumber evidence="3">2.7.1.202</ecNumber>
    </recommendedName>
</protein>
<evidence type="ECO:0000313" key="18">
    <source>
        <dbReference type="Proteomes" id="UP000680020"/>
    </source>
</evidence>
<dbReference type="FunFam" id="3.40.50.2300:FF:000014">
    <property type="entry name" value="PTS system fructose-like transporter subunit IIB"/>
    <property type="match status" value="1"/>
</dbReference>
<evidence type="ECO:0000256" key="4">
    <source>
        <dbReference type="ARBA" id="ARBA00022448"/>
    </source>
</evidence>